<protein>
    <recommendedName>
        <fullName evidence="9">Multidrug-efflux transporter</fullName>
    </recommendedName>
</protein>
<name>A0A9D1PXK7_9BACT</name>
<feature type="transmembrane region" description="Helical" evidence="10">
    <location>
        <begin position="132"/>
        <end position="153"/>
    </location>
</feature>
<feature type="transmembrane region" description="Helical" evidence="10">
    <location>
        <begin position="391"/>
        <end position="414"/>
    </location>
</feature>
<accession>A0A9D1PXK7</accession>
<dbReference type="PANTHER" id="PTHR43298">
    <property type="entry name" value="MULTIDRUG RESISTANCE PROTEIN NORM-RELATED"/>
    <property type="match status" value="1"/>
</dbReference>
<feature type="transmembrane region" description="Helical" evidence="10">
    <location>
        <begin position="360"/>
        <end position="384"/>
    </location>
</feature>
<organism evidence="11 12">
    <name type="scientific">Candidatus Desulfovibrio intestinipullorum</name>
    <dbReference type="NCBI Taxonomy" id="2838536"/>
    <lineage>
        <taxon>Bacteria</taxon>
        <taxon>Pseudomonadati</taxon>
        <taxon>Thermodesulfobacteriota</taxon>
        <taxon>Desulfovibrionia</taxon>
        <taxon>Desulfovibrionales</taxon>
        <taxon>Desulfovibrionaceae</taxon>
        <taxon>Desulfovibrio</taxon>
    </lineage>
</organism>
<feature type="transmembrane region" description="Helical" evidence="10">
    <location>
        <begin position="21"/>
        <end position="39"/>
    </location>
</feature>
<dbReference type="InterPro" id="IPR048279">
    <property type="entry name" value="MdtK-like"/>
</dbReference>
<keyword evidence="7" id="KW-0406">Ion transport</keyword>
<evidence type="ECO:0000256" key="5">
    <source>
        <dbReference type="ARBA" id="ARBA00022692"/>
    </source>
</evidence>
<evidence type="ECO:0000313" key="11">
    <source>
        <dbReference type="EMBL" id="HIW00750.1"/>
    </source>
</evidence>
<comment type="subcellular location">
    <subcellularLocation>
        <location evidence="1">Cell membrane</location>
        <topology evidence="1">Multi-pass membrane protein</topology>
    </subcellularLocation>
</comment>
<feature type="transmembrane region" description="Helical" evidence="10">
    <location>
        <begin position="86"/>
        <end position="112"/>
    </location>
</feature>
<keyword evidence="5 10" id="KW-0812">Transmembrane</keyword>
<feature type="transmembrane region" description="Helical" evidence="10">
    <location>
        <begin position="420"/>
        <end position="440"/>
    </location>
</feature>
<keyword evidence="6 10" id="KW-1133">Transmembrane helix</keyword>
<evidence type="ECO:0000256" key="6">
    <source>
        <dbReference type="ARBA" id="ARBA00022989"/>
    </source>
</evidence>
<keyword evidence="8 10" id="KW-0472">Membrane</keyword>
<dbReference type="GO" id="GO:0006811">
    <property type="term" value="P:monoatomic ion transport"/>
    <property type="evidence" value="ECO:0007669"/>
    <property type="project" value="UniProtKB-KW"/>
</dbReference>
<dbReference type="Proteomes" id="UP000886752">
    <property type="component" value="Unassembled WGS sequence"/>
</dbReference>
<evidence type="ECO:0000256" key="9">
    <source>
        <dbReference type="ARBA" id="ARBA00031636"/>
    </source>
</evidence>
<evidence type="ECO:0000256" key="10">
    <source>
        <dbReference type="SAM" id="Phobius"/>
    </source>
</evidence>
<reference evidence="11" key="2">
    <citation type="submission" date="2021-04" db="EMBL/GenBank/DDBJ databases">
        <authorList>
            <person name="Gilroy R."/>
        </authorList>
    </citation>
    <scope>NUCLEOTIDE SEQUENCE</scope>
    <source>
        <strain evidence="11">ChiHecec2B26-446</strain>
    </source>
</reference>
<keyword evidence="4" id="KW-1003">Cell membrane</keyword>
<dbReference type="InterPro" id="IPR002528">
    <property type="entry name" value="MATE_fam"/>
</dbReference>
<dbReference type="NCBIfam" id="TIGR00797">
    <property type="entry name" value="matE"/>
    <property type="match status" value="1"/>
</dbReference>
<sequence length="477" mass="51520">MQTPDLSTSPRAIWRLTWPQLLMMYVMFFMTLTPVWTAGRLGADVQAALGMANQCSLFLSVICLAVSSGATAAVSQSLGALRVRRANLYISTTLILTLLLGILMGAAGYLLAADILQLLQIPAEIQPVARDIWQIFMIGLPFQYVYASSGVIFRATRRVIPPLIVASLVTVLHALFCFGTSFGLFGLPQWGYLGIAWASVAASCFGALLNCSILIRDGYLSHRYLPGLAWLKVGLPYLIRVAIPAGFSSLVWQSGYLVLFILVASVPTDSVAALAGLTAGLRIEAFLFMPAMAFNMSASVLVGNCLGAGRDTEARSVSFSLLRTAVVLMSIAAVFIWPFRAELAALLSMDPTTRHYIVDYLFYNLISTPFSIASTVLGGVMVGAGATHYNLMVFGSSFWGLRIPLGYLLGHVLWGTAGGVFLAMLISQVVQTLCMLCVFFRGRWTACAMRSHIHHKRTAEAAGTRATNDSKAIAKKS</sequence>
<evidence type="ECO:0000313" key="12">
    <source>
        <dbReference type="Proteomes" id="UP000886752"/>
    </source>
</evidence>
<keyword evidence="3" id="KW-0050">Antiport</keyword>
<dbReference type="PIRSF" id="PIRSF006603">
    <property type="entry name" value="DinF"/>
    <property type="match status" value="1"/>
</dbReference>
<evidence type="ECO:0000256" key="8">
    <source>
        <dbReference type="ARBA" id="ARBA00023136"/>
    </source>
</evidence>
<dbReference type="GO" id="GO:0042910">
    <property type="term" value="F:xenobiotic transmembrane transporter activity"/>
    <property type="evidence" value="ECO:0007669"/>
    <property type="project" value="InterPro"/>
</dbReference>
<dbReference type="CDD" id="cd13137">
    <property type="entry name" value="MATE_NorM_like"/>
    <property type="match status" value="1"/>
</dbReference>
<dbReference type="Pfam" id="PF01554">
    <property type="entry name" value="MatE"/>
    <property type="match status" value="2"/>
</dbReference>
<comment type="caution">
    <text evidence="11">The sequence shown here is derived from an EMBL/GenBank/DDBJ whole genome shotgun (WGS) entry which is preliminary data.</text>
</comment>
<evidence type="ECO:0000256" key="4">
    <source>
        <dbReference type="ARBA" id="ARBA00022475"/>
    </source>
</evidence>
<dbReference type="GO" id="GO:0015297">
    <property type="term" value="F:antiporter activity"/>
    <property type="evidence" value="ECO:0007669"/>
    <property type="project" value="UniProtKB-KW"/>
</dbReference>
<evidence type="ECO:0000256" key="7">
    <source>
        <dbReference type="ARBA" id="ARBA00023065"/>
    </source>
</evidence>
<dbReference type="PANTHER" id="PTHR43298:SF2">
    <property type="entry name" value="FMN_FAD EXPORTER YEEO-RELATED"/>
    <property type="match status" value="1"/>
</dbReference>
<gene>
    <name evidence="11" type="ORF">H9894_06115</name>
</gene>
<feature type="transmembrane region" description="Helical" evidence="10">
    <location>
        <begin position="191"/>
        <end position="216"/>
    </location>
</feature>
<dbReference type="AlphaFoldDB" id="A0A9D1PXK7"/>
<dbReference type="EMBL" id="DXHV01000060">
    <property type="protein sequence ID" value="HIW00750.1"/>
    <property type="molecule type" value="Genomic_DNA"/>
</dbReference>
<evidence type="ECO:0000256" key="2">
    <source>
        <dbReference type="ARBA" id="ARBA00022448"/>
    </source>
</evidence>
<feature type="transmembrane region" description="Helical" evidence="10">
    <location>
        <begin position="237"/>
        <end position="266"/>
    </location>
</feature>
<feature type="transmembrane region" description="Helical" evidence="10">
    <location>
        <begin position="51"/>
        <end position="74"/>
    </location>
</feature>
<feature type="transmembrane region" description="Helical" evidence="10">
    <location>
        <begin position="321"/>
        <end position="340"/>
    </location>
</feature>
<evidence type="ECO:0000256" key="3">
    <source>
        <dbReference type="ARBA" id="ARBA00022449"/>
    </source>
</evidence>
<keyword evidence="2" id="KW-0813">Transport</keyword>
<feature type="transmembrane region" description="Helical" evidence="10">
    <location>
        <begin position="286"/>
        <end position="309"/>
    </location>
</feature>
<dbReference type="InterPro" id="IPR050222">
    <property type="entry name" value="MATE_MdtK"/>
</dbReference>
<dbReference type="GO" id="GO:0005886">
    <property type="term" value="C:plasma membrane"/>
    <property type="evidence" value="ECO:0007669"/>
    <property type="project" value="UniProtKB-SubCell"/>
</dbReference>
<feature type="transmembrane region" description="Helical" evidence="10">
    <location>
        <begin position="165"/>
        <end position="185"/>
    </location>
</feature>
<reference evidence="11" key="1">
    <citation type="journal article" date="2021" name="PeerJ">
        <title>Extensive microbial diversity within the chicken gut microbiome revealed by metagenomics and culture.</title>
        <authorList>
            <person name="Gilroy R."/>
            <person name="Ravi A."/>
            <person name="Getino M."/>
            <person name="Pursley I."/>
            <person name="Horton D.L."/>
            <person name="Alikhan N.F."/>
            <person name="Baker D."/>
            <person name="Gharbi K."/>
            <person name="Hall N."/>
            <person name="Watson M."/>
            <person name="Adriaenssens E.M."/>
            <person name="Foster-Nyarko E."/>
            <person name="Jarju S."/>
            <person name="Secka A."/>
            <person name="Antonio M."/>
            <person name="Oren A."/>
            <person name="Chaudhuri R.R."/>
            <person name="La Ragione R."/>
            <person name="Hildebrand F."/>
            <person name="Pallen M.J."/>
        </authorList>
    </citation>
    <scope>NUCLEOTIDE SEQUENCE</scope>
    <source>
        <strain evidence="11">ChiHecec2B26-446</strain>
    </source>
</reference>
<evidence type="ECO:0000256" key="1">
    <source>
        <dbReference type="ARBA" id="ARBA00004651"/>
    </source>
</evidence>
<proteinExistence type="predicted"/>